<dbReference type="EMBL" id="JACCAC010000001">
    <property type="protein sequence ID" value="NYG55413.1"/>
    <property type="molecule type" value="Genomic_DNA"/>
</dbReference>
<dbReference type="RefSeq" id="WP_179517860.1">
    <property type="nucleotide sequence ID" value="NZ_JACCAC010000001.1"/>
</dbReference>
<dbReference type="AlphaFoldDB" id="A0A7Y9RV31"/>
<proteinExistence type="predicted"/>
<feature type="transmembrane region" description="Helical" evidence="1">
    <location>
        <begin position="124"/>
        <end position="143"/>
    </location>
</feature>
<keyword evidence="4" id="KW-1185">Reference proteome</keyword>
<evidence type="ECO:0000256" key="1">
    <source>
        <dbReference type="SAM" id="Phobius"/>
    </source>
</evidence>
<comment type="caution">
    <text evidence="3">The sequence shown here is derived from an EMBL/GenBank/DDBJ whole genome shotgun (WGS) entry which is preliminary data.</text>
</comment>
<keyword evidence="1" id="KW-0472">Membrane</keyword>
<feature type="signal peptide" evidence="2">
    <location>
        <begin position="1"/>
        <end position="27"/>
    </location>
</feature>
<keyword evidence="1" id="KW-0812">Transmembrane</keyword>
<name>A0A7Y9RV31_9ACTN</name>
<accession>A0A7Y9RV31</accession>
<sequence length="256" mass="26857">MGRGRLLAACAVLAAVAVLFASTGVVAALAGGSWWQRGAGVGAVVMVVGSAWALLGPRDRSARLGLEQAVAGGAWVLVVPRRPWHRVAVVAGALGAAVATAGFGAHELFVEGLDGDEPRGPANLVLLAPVVTVGAAWLTVAALRGRPRLTLGAGRVEVAGLFAPLVIEHRDVVRWLPGREPRSSVQVELRATRRRDTHRVLGAASCAWDGRQLVEVLRWVDAHEREMRVLGPGAAPDDRDALAETLEAIAHRVVRG</sequence>
<dbReference type="Proteomes" id="UP000544110">
    <property type="component" value="Unassembled WGS sequence"/>
</dbReference>
<evidence type="ECO:0000313" key="4">
    <source>
        <dbReference type="Proteomes" id="UP000544110"/>
    </source>
</evidence>
<feature type="transmembrane region" description="Helical" evidence="1">
    <location>
        <begin position="87"/>
        <end position="104"/>
    </location>
</feature>
<gene>
    <name evidence="3" type="ORF">BJ989_001717</name>
</gene>
<organism evidence="3 4">
    <name type="scientific">Nocardioides perillae</name>
    <dbReference type="NCBI Taxonomy" id="1119534"/>
    <lineage>
        <taxon>Bacteria</taxon>
        <taxon>Bacillati</taxon>
        <taxon>Actinomycetota</taxon>
        <taxon>Actinomycetes</taxon>
        <taxon>Propionibacteriales</taxon>
        <taxon>Nocardioidaceae</taxon>
        <taxon>Nocardioides</taxon>
    </lineage>
</organism>
<evidence type="ECO:0000256" key="2">
    <source>
        <dbReference type="SAM" id="SignalP"/>
    </source>
</evidence>
<feature type="transmembrane region" description="Helical" evidence="1">
    <location>
        <begin position="37"/>
        <end position="55"/>
    </location>
</feature>
<protein>
    <recommendedName>
        <fullName evidence="5">PH domain-containing protein</fullName>
    </recommendedName>
</protein>
<evidence type="ECO:0008006" key="5">
    <source>
        <dbReference type="Google" id="ProtNLM"/>
    </source>
</evidence>
<feature type="chain" id="PRO_5039731741" description="PH domain-containing protein" evidence="2">
    <location>
        <begin position="28"/>
        <end position="256"/>
    </location>
</feature>
<keyword evidence="2" id="KW-0732">Signal</keyword>
<keyword evidence="1" id="KW-1133">Transmembrane helix</keyword>
<reference evidence="3 4" key="1">
    <citation type="submission" date="2020-07" db="EMBL/GenBank/DDBJ databases">
        <title>Sequencing the genomes of 1000 actinobacteria strains.</title>
        <authorList>
            <person name="Klenk H.-P."/>
        </authorList>
    </citation>
    <scope>NUCLEOTIDE SEQUENCE [LARGE SCALE GENOMIC DNA]</scope>
    <source>
        <strain evidence="3 4">DSM 24552</strain>
    </source>
</reference>
<evidence type="ECO:0000313" key="3">
    <source>
        <dbReference type="EMBL" id="NYG55413.1"/>
    </source>
</evidence>